<dbReference type="InterPro" id="IPR038158">
    <property type="entry name" value="H-NOX_domain_sf"/>
</dbReference>
<dbReference type="SUPFAM" id="SSF111126">
    <property type="entry name" value="Ligand-binding domain in the NO signalling and Golgi transport"/>
    <property type="match status" value="1"/>
</dbReference>
<dbReference type="InterPro" id="IPR024096">
    <property type="entry name" value="NO_sig/Golgi_transp_ligand-bd"/>
</dbReference>
<dbReference type="RefSeq" id="WP_344842060.1">
    <property type="nucleotide sequence ID" value="NZ_BAABDF010000001.1"/>
</dbReference>
<reference evidence="3" key="1">
    <citation type="journal article" date="2019" name="Int. J. Syst. Evol. Microbiol.">
        <title>The Global Catalogue of Microorganisms (GCM) 10K type strain sequencing project: providing services to taxonomists for standard genome sequencing and annotation.</title>
        <authorList>
            <consortium name="The Broad Institute Genomics Platform"/>
            <consortium name="The Broad Institute Genome Sequencing Center for Infectious Disease"/>
            <person name="Wu L."/>
            <person name="Ma J."/>
        </authorList>
    </citation>
    <scope>NUCLEOTIDE SEQUENCE [LARGE SCALE GENOMIC DNA]</scope>
    <source>
        <strain evidence="3">JCM 17190</strain>
    </source>
</reference>
<protein>
    <submittedName>
        <fullName evidence="2">Heme NO-binding domain-containing protein</fullName>
    </submittedName>
</protein>
<feature type="domain" description="Heme NO-binding" evidence="1">
    <location>
        <begin position="2"/>
        <end position="158"/>
    </location>
</feature>
<dbReference type="EMBL" id="BAABDF010000001">
    <property type="protein sequence ID" value="GAA3853630.1"/>
    <property type="molecule type" value="Genomic_DNA"/>
</dbReference>
<dbReference type="Gene3D" id="3.90.1520.10">
    <property type="entry name" value="H-NOX domain"/>
    <property type="match status" value="1"/>
</dbReference>
<keyword evidence="3" id="KW-1185">Reference proteome</keyword>
<evidence type="ECO:0000313" key="2">
    <source>
        <dbReference type="EMBL" id="GAA3853630.1"/>
    </source>
</evidence>
<comment type="caution">
    <text evidence="2">The sequence shown here is derived from an EMBL/GenBank/DDBJ whole genome shotgun (WGS) entry which is preliminary data.</text>
</comment>
<evidence type="ECO:0000259" key="1">
    <source>
        <dbReference type="Pfam" id="PF07700"/>
    </source>
</evidence>
<dbReference type="Proteomes" id="UP001399917">
    <property type="component" value="Unassembled WGS sequence"/>
</dbReference>
<gene>
    <name evidence="2" type="ORF">GCM10022404_01280</name>
</gene>
<organism evidence="2 3">
    <name type="scientific">Celeribacter arenosi</name>
    <dbReference type="NCBI Taxonomy" id="792649"/>
    <lineage>
        <taxon>Bacteria</taxon>
        <taxon>Pseudomonadati</taxon>
        <taxon>Pseudomonadota</taxon>
        <taxon>Alphaproteobacteria</taxon>
        <taxon>Rhodobacterales</taxon>
        <taxon>Roseobacteraceae</taxon>
        <taxon>Celeribacter</taxon>
    </lineage>
</organism>
<dbReference type="PANTHER" id="PTHR45655:SF13">
    <property type="entry name" value="SOLUBLE GUANYLATE CYCLASE GCY-32-RELATED"/>
    <property type="match status" value="1"/>
</dbReference>
<proteinExistence type="predicted"/>
<dbReference type="Pfam" id="PF07700">
    <property type="entry name" value="HNOB"/>
    <property type="match status" value="1"/>
</dbReference>
<dbReference type="PANTHER" id="PTHR45655">
    <property type="entry name" value="GUANYLATE CYCLASE SOLUBLE SUBUNIT BETA-2"/>
    <property type="match status" value="1"/>
</dbReference>
<sequence>MHGMINRAIQCFLRDTYGPQVWHDIGQGAGLGFENFEAMLSYPNQMTLDVLASSARRLDKPVESILEDIGTYMVSHPNVEAIRRLLRFGGENFTEFLYSLNELEGRARLALPELEMPKMTVGQSDNGTYELTVSISLPGFGYAMLGVIRAMADDYGTLVLLDHQGWTDSGDEVIIVNILESAFAEGRHFDLSAGVVQ</sequence>
<dbReference type="InterPro" id="IPR011644">
    <property type="entry name" value="Heme_NO-bd"/>
</dbReference>
<evidence type="ECO:0000313" key="3">
    <source>
        <dbReference type="Proteomes" id="UP001399917"/>
    </source>
</evidence>
<accession>A0ABP7JSR5</accession>
<name>A0ABP7JSR5_9RHOB</name>